<protein>
    <submittedName>
        <fullName evidence="3">DUF4129 domain-containing protein</fullName>
    </submittedName>
</protein>
<comment type="caution">
    <text evidence="3">The sequence shown here is derived from an EMBL/GenBank/DDBJ whole genome shotgun (WGS) entry which is preliminary data.</text>
</comment>
<sequence>MAPPARRPGAVLLVGAFVVVAVVGAALAGPFRLGRRNAVREPFTFPPPVLATSTATPIPVETPLDGELVSLGGQRWVYLLLTAIIGALIVIGVGLLVRRIRELFGRRAPQEVDSAAPDIELGGDVVDSATPALREGVRRAAQVLEDEVPPGDAVIAAWVALEASAERSGLVRDRAQTATEFTVEVLDATRADPDATRALLQLYLAARYSEHVLTPEDVARARDSLAAIADDLGRRPEEDA</sequence>
<dbReference type="RefSeq" id="WP_175349169.1">
    <property type="nucleotide sequence ID" value="NZ_JABMCI010000070.1"/>
</dbReference>
<gene>
    <name evidence="3" type="ORF">HP550_18635</name>
</gene>
<name>A0A7Y6A3V1_9CELL</name>
<keyword evidence="1" id="KW-0812">Transmembrane</keyword>
<keyword evidence="1" id="KW-1133">Transmembrane helix</keyword>
<dbReference type="EMBL" id="JABMCI010000070">
    <property type="protein sequence ID" value="NUU19271.1"/>
    <property type="molecule type" value="Genomic_DNA"/>
</dbReference>
<feature type="domain" description="Protein-glutamine gamma-glutamyltransferase-like C-terminal" evidence="2">
    <location>
        <begin position="157"/>
        <end position="225"/>
    </location>
</feature>
<reference evidence="3 4" key="1">
    <citation type="submission" date="2020-05" db="EMBL/GenBank/DDBJ databases">
        <title>Genome Sequencing of Type Strains.</title>
        <authorList>
            <person name="Lemaire J.F."/>
            <person name="Inderbitzin P."/>
            <person name="Gregorio O.A."/>
            <person name="Collins S.B."/>
            <person name="Wespe N."/>
            <person name="Knight-Connoni V."/>
        </authorList>
    </citation>
    <scope>NUCLEOTIDE SEQUENCE [LARGE SCALE GENOMIC DNA]</scope>
    <source>
        <strain evidence="3 4">ATCC 25174</strain>
    </source>
</reference>
<evidence type="ECO:0000256" key="1">
    <source>
        <dbReference type="SAM" id="Phobius"/>
    </source>
</evidence>
<dbReference type="Pfam" id="PF13559">
    <property type="entry name" value="DUF4129"/>
    <property type="match status" value="1"/>
</dbReference>
<keyword evidence="1" id="KW-0472">Membrane</keyword>
<evidence type="ECO:0000313" key="3">
    <source>
        <dbReference type="EMBL" id="NUU19271.1"/>
    </source>
</evidence>
<evidence type="ECO:0000313" key="4">
    <source>
        <dbReference type="Proteomes" id="UP000565724"/>
    </source>
</evidence>
<dbReference type="InterPro" id="IPR025403">
    <property type="entry name" value="TgpA-like_C"/>
</dbReference>
<proteinExistence type="predicted"/>
<accession>A0A7Y6A3V1</accession>
<keyword evidence="4" id="KW-1185">Reference proteome</keyword>
<organism evidence="3 4">
    <name type="scientific">Cellulomonas humilata</name>
    <dbReference type="NCBI Taxonomy" id="144055"/>
    <lineage>
        <taxon>Bacteria</taxon>
        <taxon>Bacillati</taxon>
        <taxon>Actinomycetota</taxon>
        <taxon>Actinomycetes</taxon>
        <taxon>Micrococcales</taxon>
        <taxon>Cellulomonadaceae</taxon>
        <taxon>Cellulomonas</taxon>
    </lineage>
</organism>
<evidence type="ECO:0000259" key="2">
    <source>
        <dbReference type="Pfam" id="PF13559"/>
    </source>
</evidence>
<feature type="transmembrane region" description="Helical" evidence="1">
    <location>
        <begin position="76"/>
        <end position="97"/>
    </location>
</feature>
<dbReference type="AlphaFoldDB" id="A0A7Y6A3V1"/>
<dbReference type="Proteomes" id="UP000565724">
    <property type="component" value="Unassembled WGS sequence"/>
</dbReference>